<accession>A0A4R4ZHD9</accession>
<keyword evidence="3" id="KW-1185">Reference proteome</keyword>
<dbReference type="AlphaFoldDB" id="A0A4R4ZHD9"/>
<name>A0A4R4ZHD9_9ACTN</name>
<organism evidence="2 3">
    <name type="scientific">Kribbella antibiotica</name>
    <dbReference type="NCBI Taxonomy" id="190195"/>
    <lineage>
        <taxon>Bacteria</taxon>
        <taxon>Bacillati</taxon>
        <taxon>Actinomycetota</taxon>
        <taxon>Actinomycetes</taxon>
        <taxon>Propionibacteriales</taxon>
        <taxon>Kribbellaceae</taxon>
        <taxon>Kribbella</taxon>
    </lineage>
</organism>
<sequence length="189" mass="21846">MLPEEQVDAIFEGFQHSAFRLETLDYYHVGSDGGDVARYLAGEPEPDPDRKGPWLTQLRDERAAGKLRHRVHILRTPLTDYLRYECEWGYLPNAAAGEEIHILDLSEQRLPAEVEPLEDFWLMDDETVLRMHYDERGMYVGASLAEDVVPYRRSRDAALAASTQFGTWWNGHPEYWRANQQEPEKPSLG</sequence>
<dbReference type="OrthoDB" id="3821358at2"/>
<comment type="caution">
    <text evidence="2">The sequence shown here is derived from an EMBL/GenBank/DDBJ whole genome shotgun (WGS) entry which is preliminary data.</text>
</comment>
<dbReference type="Pfam" id="PF21806">
    <property type="entry name" value="DUF6879"/>
    <property type="match status" value="1"/>
</dbReference>
<gene>
    <name evidence="2" type="ORF">E1263_24615</name>
</gene>
<evidence type="ECO:0000259" key="1">
    <source>
        <dbReference type="Pfam" id="PF21806"/>
    </source>
</evidence>
<dbReference type="RefSeq" id="WP_132171327.1">
    <property type="nucleotide sequence ID" value="NZ_SMKX01000079.1"/>
</dbReference>
<protein>
    <recommendedName>
        <fullName evidence="1">DUF6879 domain-containing protein</fullName>
    </recommendedName>
</protein>
<dbReference type="EMBL" id="SMKX01000079">
    <property type="protein sequence ID" value="TDD57104.1"/>
    <property type="molecule type" value="Genomic_DNA"/>
</dbReference>
<dbReference type="InterPro" id="IPR049244">
    <property type="entry name" value="DUF6879"/>
</dbReference>
<evidence type="ECO:0000313" key="3">
    <source>
        <dbReference type="Proteomes" id="UP000295124"/>
    </source>
</evidence>
<proteinExistence type="predicted"/>
<reference evidence="2 3" key="1">
    <citation type="submission" date="2019-03" db="EMBL/GenBank/DDBJ databases">
        <title>Draft genome sequences of novel Actinobacteria.</title>
        <authorList>
            <person name="Sahin N."/>
            <person name="Ay H."/>
            <person name="Saygin H."/>
        </authorList>
    </citation>
    <scope>NUCLEOTIDE SEQUENCE [LARGE SCALE GENOMIC DNA]</scope>
    <source>
        <strain evidence="2 3">JCM 13523</strain>
    </source>
</reference>
<feature type="domain" description="DUF6879" evidence="1">
    <location>
        <begin position="6"/>
        <end position="169"/>
    </location>
</feature>
<dbReference type="Proteomes" id="UP000295124">
    <property type="component" value="Unassembled WGS sequence"/>
</dbReference>
<evidence type="ECO:0000313" key="2">
    <source>
        <dbReference type="EMBL" id="TDD57104.1"/>
    </source>
</evidence>